<evidence type="ECO:0000313" key="2">
    <source>
        <dbReference type="EMBL" id="GFE40436.1"/>
    </source>
</evidence>
<evidence type="ECO:0000313" key="3">
    <source>
        <dbReference type="Proteomes" id="UP000431826"/>
    </source>
</evidence>
<sequence>MPSEAERAVDDDRTGLGERGGEQVQTPLEHDGYVASVAAHATASPRSARLPKQSAHLFLIRSLRSLMCLPMGWAAGGAPAAGWGMPHVPLGPRPL</sequence>
<dbReference type="AlphaFoldDB" id="A0A640V2N7"/>
<organism evidence="2 3">
    <name type="scientific">Streptomyces tubercidicus</name>
    <dbReference type="NCBI Taxonomy" id="47759"/>
    <lineage>
        <taxon>Bacteria</taxon>
        <taxon>Bacillati</taxon>
        <taxon>Actinomycetota</taxon>
        <taxon>Actinomycetes</taxon>
        <taxon>Kitasatosporales</taxon>
        <taxon>Streptomycetaceae</taxon>
        <taxon>Streptomyces</taxon>
    </lineage>
</organism>
<dbReference type="Proteomes" id="UP000431826">
    <property type="component" value="Unassembled WGS sequence"/>
</dbReference>
<feature type="compositionally biased region" description="Basic and acidic residues" evidence="1">
    <location>
        <begin position="1"/>
        <end position="21"/>
    </location>
</feature>
<gene>
    <name evidence="2" type="ORF">Stube_51090</name>
</gene>
<protein>
    <submittedName>
        <fullName evidence="2">Uncharacterized protein</fullName>
    </submittedName>
</protein>
<keyword evidence="3" id="KW-1185">Reference proteome</keyword>
<accession>A0A640V2N7</accession>
<reference evidence="2 3" key="1">
    <citation type="submission" date="2019-12" db="EMBL/GenBank/DDBJ databases">
        <title>Whole genome shotgun sequence of Streptomyces tubercidicus NBRC 13090.</title>
        <authorList>
            <person name="Ichikawa N."/>
            <person name="Kimura A."/>
            <person name="Kitahashi Y."/>
            <person name="Komaki H."/>
            <person name="Tamura T."/>
        </authorList>
    </citation>
    <scope>NUCLEOTIDE SEQUENCE [LARGE SCALE GENOMIC DNA]</scope>
    <source>
        <strain evidence="2 3">NBRC 13090</strain>
    </source>
</reference>
<name>A0A640V2N7_9ACTN</name>
<feature type="region of interest" description="Disordered" evidence="1">
    <location>
        <begin position="1"/>
        <end position="25"/>
    </location>
</feature>
<dbReference type="EMBL" id="BLIR01000001">
    <property type="protein sequence ID" value="GFE40436.1"/>
    <property type="molecule type" value="Genomic_DNA"/>
</dbReference>
<proteinExistence type="predicted"/>
<comment type="caution">
    <text evidence="2">The sequence shown here is derived from an EMBL/GenBank/DDBJ whole genome shotgun (WGS) entry which is preliminary data.</text>
</comment>
<evidence type="ECO:0000256" key="1">
    <source>
        <dbReference type="SAM" id="MobiDB-lite"/>
    </source>
</evidence>